<proteinExistence type="inferred from homology"/>
<dbReference type="PANTHER" id="PTHR38036">
    <property type="entry name" value="UPF0250 PROTEIN YBED"/>
    <property type="match status" value="1"/>
</dbReference>
<comment type="similarity">
    <text evidence="1">Belongs to the UPF0250 family.</text>
</comment>
<dbReference type="GO" id="GO:0005829">
    <property type="term" value="C:cytosol"/>
    <property type="evidence" value="ECO:0007669"/>
    <property type="project" value="TreeGrafter"/>
</dbReference>
<dbReference type="InterPro" id="IPR027471">
    <property type="entry name" value="YbeD-like_sf"/>
</dbReference>
<gene>
    <name evidence="2" type="ORF">A2150_05625</name>
</gene>
<organism evidence="2 3">
    <name type="scientific">Candidatus Muproteobacteria bacterium RBG_16_64_11</name>
    <dbReference type="NCBI Taxonomy" id="1817758"/>
    <lineage>
        <taxon>Bacteria</taxon>
        <taxon>Pseudomonadati</taxon>
        <taxon>Pseudomonadota</taxon>
        <taxon>Candidatus Muproteobacteria</taxon>
    </lineage>
</organism>
<dbReference type="Gene3D" id="3.30.70.260">
    <property type="match status" value="1"/>
</dbReference>
<evidence type="ECO:0000256" key="1">
    <source>
        <dbReference type="ARBA" id="ARBA00008460"/>
    </source>
</evidence>
<dbReference type="PANTHER" id="PTHR38036:SF1">
    <property type="entry name" value="UPF0250 PROTEIN YBED"/>
    <property type="match status" value="1"/>
</dbReference>
<comment type="caution">
    <text evidence="2">The sequence shown here is derived from an EMBL/GenBank/DDBJ whole genome shotgun (WGS) entry which is preliminary data.</text>
</comment>
<dbReference type="AlphaFoldDB" id="A0A1F6THU4"/>
<dbReference type="Proteomes" id="UP000177925">
    <property type="component" value="Unassembled WGS sequence"/>
</dbReference>
<reference evidence="2 3" key="1">
    <citation type="journal article" date="2016" name="Nat. Commun.">
        <title>Thousands of microbial genomes shed light on interconnected biogeochemical processes in an aquifer system.</title>
        <authorList>
            <person name="Anantharaman K."/>
            <person name="Brown C.T."/>
            <person name="Hug L.A."/>
            <person name="Sharon I."/>
            <person name="Castelle C.J."/>
            <person name="Probst A.J."/>
            <person name="Thomas B.C."/>
            <person name="Singh A."/>
            <person name="Wilkins M.J."/>
            <person name="Karaoz U."/>
            <person name="Brodie E.L."/>
            <person name="Williams K.H."/>
            <person name="Hubbard S.S."/>
            <person name="Banfield J.F."/>
        </authorList>
    </citation>
    <scope>NUCLEOTIDE SEQUENCE [LARGE SCALE GENOMIC DNA]</scope>
</reference>
<dbReference type="Pfam" id="PF04359">
    <property type="entry name" value="DUF493"/>
    <property type="match status" value="1"/>
</dbReference>
<name>A0A1F6THU4_9PROT</name>
<dbReference type="InterPro" id="IPR007454">
    <property type="entry name" value="UPF0250_YbeD-like"/>
</dbReference>
<evidence type="ECO:0000313" key="2">
    <source>
        <dbReference type="EMBL" id="OGI44681.1"/>
    </source>
</evidence>
<sequence>MASIRPGNSEGAGVARQLLTFPCRYDLKVIGRQSSRFEAMVQGIVTRHIEAHDLLAVTRRQSGHENYLAITLIINARSREQLDDIYRALSACDEVLFSI</sequence>
<accession>A0A1F6THU4</accession>
<dbReference type="EMBL" id="MFSS01000015">
    <property type="protein sequence ID" value="OGI44681.1"/>
    <property type="molecule type" value="Genomic_DNA"/>
</dbReference>
<dbReference type="STRING" id="1817758.A2150_05625"/>
<evidence type="ECO:0000313" key="3">
    <source>
        <dbReference type="Proteomes" id="UP000177925"/>
    </source>
</evidence>
<dbReference type="SUPFAM" id="SSF117991">
    <property type="entry name" value="YbeD/HP0495-like"/>
    <property type="match status" value="1"/>
</dbReference>
<protein>
    <submittedName>
        <fullName evidence="2">Uncharacterized protein</fullName>
    </submittedName>
</protein>